<organism evidence="1 2">
    <name type="scientific">Pistacia integerrima</name>
    <dbReference type="NCBI Taxonomy" id="434235"/>
    <lineage>
        <taxon>Eukaryota</taxon>
        <taxon>Viridiplantae</taxon>
        <taxon>Streptophyta</taxon>
        <taxon>Embryophyta</taxon>
        <taxon>Tracheophyta</taxon>
        <taxon>Spermatophyta</taxon>
        <taxon>Magnoliopsida</taxon>
        <taxon>eudicotyledons</taxon>
        <taxon>Gunneridae</taxon>
        <taxon>Pentapetalae</taxon>
        <taxon>rosids</taxon>
        <taxon>malvids</taxon>
        <taxon>Sapindales</taxon>
        <taxon>Anacardiaceae</taxon>
        <taxon>Pistacia</taxon>
    </lineage>
</organism>
<name>A0ACC0ZRT7_9ROSI</name>
<evidence type="ECO:0000313" key="1">
    <source>
        <dbReference type="EMBL" id="KAJ0054725.1"/>
    </source>
</evidence>
<accession>A0ACC0ZRT7</accession>
<proteinExistence type="predicted"/>
<dbReference type="EMBL" id="CM047736">
    <property type="protein sequence ID" value="KAJ0054725.1"/>
    <property type="molecule type" value="Genomic_DNA"/>
</dbReference>
<dbReference type="Proteomes" id="UP001163603">
    <property type="component" value="Chromosome 1"/>
</dbReference>
<protein>
    <submittedName>
        <fullName evidence="1">Uncharacterized protein</fullName>
    </submittedName>
</protein>
<reference evidence="2" key="1">
    <citation type="journal article" date="2023" name="G3 (Bethesda)">
        <title>Genome assembly and association tests identify interacting loci associated with vigor, precocity, and sex in interspecific pistachio rootstocks.</title>
        <authorList>
            <person name="Palmer W."/>
            <person name="Jacygrad E."/>
            <person name="Sagayaradj S."/>
            <person name="Cavanaugh K."/>
            <person name="Han R."/>
            <person name="Bertier L."/>
            <person name="Beede B."/>
            <person name="Kafkas S."/>
            <person name="Golino D."/>
            <person name="Preece J."/>
            <person name="Michelmore R."/>
        </authorList>
    </citation>
    <scope>NUCLEOTIDE SEQUENCE [LARGE SCALE GENOMIC DNA]</scope>
</reference>
<evidence type="ECO:0000313" key="2">
    <source>
        <dbReference type="Proteomes" id="UP001163603"/>
    </source>
</evidence>
<comment type="caution">
    <text evidence="1">The sequence shown here is derived from an EMBL/GenBank/DDBJ whole genome shotgun (WGS) entry which is preliminary data.</text>
</comment>
<sequence length="233" mass="25170">MSNNKMKGLLKGLRYISHIFENEKESEMQIGYPTDVKHVAHIGWDGQSVNTPSWMNDSKAPPGFSSAPLSLGGEGKDDSSIKLANEESSKSARCSPARDLPDMPKASRRHASTGSSAETPMREKPEKTKQSKKSSKGPSKGLSIIKSNDSSKSQEVESPTKRPEIPKKSRRKKSRDSMEGSSRSSRISSRRANGSKSDSISECGSVSRTDDLCQTSGLNSSEGGEDKGYIGIS</sequence>
<gene>
    <name evidence="1" type="ORF">Pint_01697</name>
</gene>
<keyword evidence="2" id="KW-1185">Reference proteome</keyword>